<dbReference type="InterPro" id="IPR011009">
    <property type="entry name" value="Kinase-like_dom_sf"/>
</dbReference>
<dbReference type="InterPro" id="IPR008271">
    <property type="entry name" value="Ser/Thr_kinase_AS"/>
</dbReference>
<keyword evidence="5" id="KW-0067">ATP-binding</keyword>
<dbReference type="Pfam" id="PF00069">
    <property type="entry name" value="Pkinase"/>
    <property type="match status" value="1"/>
</dbReference>
<dbReference type="GeneID" id="5006321"/>
<feature type="non-terminal residue" evidence="7">
    <location>
        <position position="154"/>
    </location>
</feature>
<accession>A4SA08</accession>
<keyword evidence="4" id="KW-0418">Kinase</keyword>
<dbReference type="STRING" id="436017.A4SA08"/>
<dbReference type="EMBL" id="CP000597">
    <property type="protein sequence ID" value="ABP00581.1"/>
    <property type="molecule type" value="Genomic_DNA"/>
</dbReference>
<dbReference type="OrthoDB" id="25592at2759"/>
<keyword evidence="3" id="KW-0547">Nucleotide-binding</keyword>
<dbReference type="PANTHER" id="PTHR24058">
    <property type="entry name" value="DUAL SPECIFICITY PROTEIN KINASE"/>
    <property type="match status" value="1"/>
</dbReference>
<keyword evidence="2" id="KW-0808">Transferase</keyword>
<evidence type="ECO:0000256" key="3">
    <source>
        <dbReference type="ARBA" id="ARBA00022741"/>
    </source>
</evidence>
<keyword evidence="1" id="KW-0723">Serine/threonine-protein kinase</keyword>
<dbReference type="SMART" id="SM00220">
    <property type="entry name" value="S_TKc"/>
    <property type="match status" value="1"/>
</dbReference>
<keyword evidence="8" id="KW-1185">Reference proteome</keyword>
<dbReference type="SUPFAM" id="SSF56112">
    <property type="entry name" value="Protein kinase-like (PK-like)"/>
    <property type="match status" value="1"/>
</dbReference>
<name>A4SA08_OSTLU</name>
<dbReference type="Gene3D" id="1.10.510.10">
    <property type="entry name" value="Transferase(Phosphotransferase) domain 1"/>
    <property type="match status" value="1"/>
</dbReference>
<dbReference type="KEGG" id="olu:OSTLU_42173"/>
<dbReference type="Gramene" id="ABP00581">
    <property type="protein sequence ID" value="ABP00581"/>
    <property type="gene ID" value="OSTLU_42173"/>
</dbReference>
<dbReference type="RefSeq" id="XP_001422264.1">
    <property type="nucleotide sequence ID" value="XM_001422227.1"/>
</dbReference>
<dbReference type="InterPro" id="IPR000719">
    <property type="entry name" value="Prot_kinase_dom"/>
</dbReference>
<proteinExistence type="predicted"/>
<feature type="domain" description="Protein kinase" evidence="6">
    <location>
        <begin position="1"/>
        <end position="154"/>
    </location>
</feature>
<dbReference type="PANTHER" id="PTHR24058:SF28">
    <property type="entry name" value="SERINE_THREONINE-PROTEIN KINASE MINIBRAIN"/>
    <property type="match status" value="1"/>
</dbReference>
<dbReference type="Proteomes" id="UP000001568">
    <property type="component" value="Chromosome 17"/>
</dbReference>
<evidence type="ECO:0000259" key="6">
    <source>
        <dbReference type="PROSITE" id="PS50011"/>
    </source>
</evidence>
<evidence type="ECO:0000313" key="8">
    <source>
        <dbReference type="Proteomes" id="UP000001568"/>
    </source>
</evidence>
<dbReference type="GO" id="GO:0005524">
    <property type="term" value="F:ATP binding"/>
    <property type="evidence" value="ECO:0007669"/>
    <property type="project" value="UniProtKB-KW"/>
</dbReference>
<protein>
    <recommendedName>
        <fullName evidence="6">Protein kinase domain-containing protein</fullName>
    </recommendedName>
</protein>
<dbReference type="AlphaFoldDB" id="A4SA08"/>
<evidence type="ECO:0000256" key="2">
    <source>
        <dbReference type="ARBA" id="ARBA00022679"/>
    </source>
</evidence>
<dbReference type="PROSITE" id="PS50011">
    <property type="entry name" value="PROTEIN_KINASE_DOM"/>
    <property type="match status" value="1"/>
</dbReference>
<evidence type="ECO:0000313" key="7">
    <source>
        <dbReference type="EMBL" id="ABP00581.1"/>
    </source>
</evidence>
<evidence type="ECO:0000256" key="1">
    <source>
        <dbReference type="ARBA" id="ARBA00022527"/>
    </source>
</evidence>
<evidence type="ECO:0000256" key="5">
    <source>
        <dbReference type="ARBA" id="ARBA00022840"/>
    </source>
</evidence>
<gene>
    <name evidence="7" type="ORF">OSTLU_42173</name>
</gene>
<organism evidence="7 8">
    <name type="scientific">Ostreococcus lucimarinus (strain CCE9901)</name>
    <dbReference type="NCBI Taxonomy" id="436017"/>
    <lineage>
        <taxon>Eukaryota</taxon>
        <taxon>Viridiplantae</taxon>
        <taxon>Chlorophyta</taxon>
        <taxon>Mamiellophyceae</taxon>
        <taxon>Mamiellales</taxon>
        <taxon>Bathycoccaceae</taxon>
        <taxon>Ostreococcus</taxon>
    </lineage>
</organism>
<dbReference type="PROSITE" id="PS00108">
    <property type="entry name" value="PROTEIN_KINASE_ST"/>
    <property type="match status" value="1"/>
</dbReference>
<dbReference type="HOGENOM" id="CLU_1708881_0_0_1"/>
<dbReference type="OMA" id="GKDERDQ"/>
<evidence type="ECO:0000256" key="4">
    <source>
        <dbReference type="ARBA" id="ARBA00022777"/>
    </source>
</evidence>
<dbReference type="eggNOG" id="KOG0667">
    <property type="taxonomic scope" value="Eukaryota"/>
</dbReference>
<sequence length="154" mass="17475">MHQTEKLGGGYQCLVFEIMSHSLYDLLRVTNLSGVSIKLVRKFAIQIMRALEYTKSLGIIHCDIKPENVLLCHPERSAVKLIDFGSACKCGKQQFSYVQSRFYRAPEVMLGMQYGPAIDMWSAGCMMYELRTGKPLFTGWSEHDQLCRIEATLG</sequence>
<dbReference type="InterPro" id="IPR050494">
    <property type="entry name" value="Ser_Thr_dual-spec_kinase"/>
</dbReference>
<dbReference type="GO" id="GO:0004674">
    <property type="term" value="F:protein serine/threonine kinase activity"/>
    <property type="evidence" value="ECO:0007669"/>
    <property type="project" value="UniProtKB-KW"/>
</dbReference>
<reference evidence="7 8" key="1">
    <citation type="journal article" date="2007" name="Proc. Natl. Acad. Sci. U.S.A.">
        <title>The tiny eukaryote Ostreococcus provides genomic insights into the paradox of plankton speciation.</title>
        <authorList>
            <person name="Palenik B."/>
            <person name="Grimwood J."/>
            <person name="Aerts A."/>
            <person name="Rouze P."/>
            <person name="Salamov A."/>
            <person name="Putnam N."/>
            <person name="Dupont C."/>
            <person name="Jorgensen R."/>
            <person name="Derelle E."/>
            <person name="Rombauts S."/>
            <person name="Zhou K."/>
            <person name="Otillar R."/>
            <person name="Merchant S.S."/>
            <person name="Podell S."/>
            <person name="Gaasterland T."/>
            <person name="Napoli C."/>
            <person name="Gendler K."/>
            <person name="Manuell A."/>
            <person name="Tai V."/>
            <person name="Vallon O."/>
            <person name="Piganeau G."/>
            <person name="Jancek S."/>
            <person name="Heijde M."/>
            <person name="Jabbari K."/>
            <person name="Bowler C."/>
            <person name="Lohr M."/>
            <person name="Robbens S."/>
            <person name="Werner G."/>
            <person name="Dubchak I."/>
            <person name="Pazour G.J."/>
            <person name="Ren Q."/>
            <person name="Paulsen I."/>
            <person name="Delwiche C."/>
            <person name="Schmutz J."/>
            <person name="Rokhsar D."/>
            <person name="Van de Peer Y."/>
            <person name="Moreau H."/>
            <person name="Grigoriev I.V."/>
        </authorList>
    </citation>
    <scope>NUCLEOTIDE SEQUENCE [LARGE SCALE GENOMIC DNA]</scope>
    <source>
        <strain evidence="7 8">CCE9901</strain>
    </source>
</reference>